<dbReference type="PRINTS" id="PR00081">
    <property type="entry name" value="GDHRDH"/>
</dbReference>
<dbReference type="HOGENOM" id="CLU_010194_8_0_1"/>
<accession>A0A0D2IFP3</accession>
<dbReference type="PANTHER" id="PTHR42901">
    <property type="entry name" value="ALCOHOL DEHYDROGENASE"/>
    <property type="match status" value="1"/>
</dbReference>
<keyword evidence="4" id="KW-1185">Reference proteome</keyword>
<dbReference type="VEuPathDB" id="FungiDB:Z519_04169"/>
<gene>
    <name evidence="3" type="ORF">Z519_04169</name>
</gene>
<dbReference type="EMBL" id="KN846984">
    <property type="protein sequence ID" value="KIW95584.1"/>
    <property type="molecule type" value="Genomic_DNA"/>
</dbReference>
<keyword evidence="2" id="KW-0560">Oxidoreductase</keyword>
<protein>
    <submittedName>
        <fullName evidence="3">Uncharacterized protein</fullName>
    </submittedName>
</protein>
<evidence type="ECO:0000256" key="1">
    <source>
        <dbReference type="ARBA" id="ARBA00006484"/>
    </source>
</evidence>
<sequence length="296" mass="32312">MARPANSDDPYGSTFVATLHNDTYPFIKPENGSPSNIKVLVTGTSKGIGKATVKSFARAGASAIALLARSNLDEVANEVLHAAKQAGNKEPKILKLQADITDTAAVEQAMKTVECEFGSLDVLVDNASRLENWVPLAETNIDDWWRTWELNIKGTFIVTRAALPLLLKSDLKTVLMVTSAGAFIAAPGASAYQTTKLAQIKLVDFLMAEYGDKGLLAFSAHPGGVPTETALNMPDNFHFYLTQTAELSADTIVWLTRERREWLASRFVFGPLDMEQLSTKKDEIVEKDLLKLKLAV</sequence>
<dbReference type="InterPro" id="IPR036291">
    <property type="entry name" value="NAD(P)-bd_dom_sf"/>
</dbReference>
<dbReference type="GeneID" id="27697097"/>
<dbReference type="PANTHER" id="PTHR42901:SF1">
    <property type="entry name" value="ALCOHOL DEHYDROGENASE"/>
    <property type="match status" value="1"/>
</dbReference>
<evidence type="ECO:0000256" key="2">
    <source>
        <dbReference type="ARBA" id="ARBA00023002"/>
    </source>
</evidence>
<dbReference type="Pfam" id="PF00106">
    <property type="entry name" value="adh_short"/>
    <property type="match status" value="1"/>
</dbReference>
<comment type="similarity">
    <text evidence="1">Belongs to the short-chain dehydrogenases/reductases (SDR) family.</text>
</comment>
<evidence type="ECO:0000313" key="4">
    <source>
        <dbReference type="Proteomes" id="UP000053789"/>
    </source>
</evidence>
<dbReference type="Proteomes" id="UP000053789">
    <property type="component" value="Unassembled WGS sequence"/>
</dbReference>
<organism evidence="3 4">
    <name type="scientific">Cladophialophora bantiana (strain ATCC 10958 / CBS 173.52 / CDC B-1940 / NIH 8579)</name>
    <name type="common">Xylohypha bantiana</name>
    <dbReference type="NCBI Taxonomy" id="1442370"/>
    <lineage>
        <taxon>Eukaryota</taxon>
        <taxon>Fungi</taxon>
        <taxon>Dikarya</taxon>
        <taxon>Ascomycota</taxon>
        <taxon>Pezizomycotina</taxon>
        <taxon>Eurotiomycetes</taxon>
        <taxon>Chaetothyriomycetidae</taxon>
        <taxon>Chaetothyriales</taxon>
        <taxon>Herpotrichiellaceae</taxon>
        <taxon>Cladophialophora</taxon>
    </lineage>
</organism>
<dbReference type="GO" id="GO:0016491">
    <property type="term" value="F:oxidoreductase activity"/>
    <property type="evidence" value="ECO:0007669"/>
    <property type="project" value="UniProtKB-KW"/>
</dbReference>
<dbReference type="SUPFAM" id="SSF51735">
    <property type="entry name" value="NAD(P)-binding Rossmann-fold domains"/>
    <property type="match status" value="1"/>
</dbReference>
<dbReference type="Gene3D" id="3.40.50.720">
    <property type="entry name" value="NAD(P)-binding Rossmann-like Domain"/>
    <property type="match status" value="1"/>
</dbReference>
<name>A0A0D2IFP3_CLAB1</name>
<reference evidence="3" key="1">
    <citation type="submission" date="2015-01" db="EMBL/GenBank/DDBJ databases">
        <title>The Genome Sequence of Cladophialophora bantiana CBS 173.52.</title>
        <authorList>
            <consortium name="The Broad Institute Genomics Platform"/>
            <person name="Cuomo C."/>
            <person name="de Hoog S."/>
            <person name="Gorbushina A."/>
            <person name="Stielow B."/>
            <person name="Teixiera M."/>
            <person name="Abouelleil A."/>
            <person name="Chapman S.B."/>
            <person name="Priest M."/>
            <person name="Young S.K."/>
            <person name="Wortman J."/>
            <person name="Nusbaum C."/>
            <person name="Birren B."/>
        </authorList>
    </citation>
    <scope>NUCLEOTIDE SEQUENCE [LARGE SCALE GENOMIC DNA]</scope>
    <source>
        <strain evidence="3">CBS 173.52</strain>
    </source>
</reference>
<proteinExistence type="inferred from homology"/>
<evidence type="ECO:0000313" key="3">
    <source>
        <dbReference type="EMBL" id="KIW95584.1"/>
    </source>
</evidence>
<dbReference type="AlphaFoldDB" id="A0A0D2IFP3"/>
<dbReference type="InterPro" id="IPR002347">
    <property type="entry name" value="SDR_fam"/>
</dbReference>
<dbReference type="RefSeq" id="XP_016622253.1">
    <property type="nucleotide sequence ID" value="XM_016761915.1"/>
</dbReference>
<dbReference type="CDD" id="cd05233">
    <property type="entry name" value="SDR_c"/>
    <property type="match status" value="1"/>
</dbReference>
<dbReference type="OrthoDB" id="1933717at2759"/>